<dbReference type="RefSeq" id="WP_123234193.1">
    <property type="nucleotide sequence ID" value="NZ_RJSG01000002.1"/>
</dbReference>
<dbReference type="AlphaFoldDB" id="A0A3N0DVQ2"/>
<feature type="transmembrane region" description="Helical" evidence="1">
    <location>
        <begin position="31"/>
        <end position="49"/>
    </location>
</feature>
<dbReference type="EMBL" id="RJSG01000002">
    <property type="protein sequence ID" value="RNL79689.1"/>
    <property type="molecule type" value="Genomic_DNA"/>
</dbReference>
<evidence type="ECO:0000256" key="1">
    <source>
        <dbReference type="SAM" id="Phobius"/>
    </source>
</evidence>
<dbReference type="Proteomes" id="UP000277094">
    <property type="component" value="Unassembled WGS sequence"/>
</dbReference>
<name>A0A3N0DVQ2_9ACTN</name>
<accession>A0A3N0DVQ2</accession>
<keyword evidence="1" id="KW-1133">Transmembrane helix</keyword>
<evidence type="ECO:0000313" key="2">
    <source>
        <dbReference type="EMBL" id="RNL79689.1"/>
    </source>
</evidence>
<reference evidence="2 3" key="1">
    <citation type="submission" date="2018-11" db="EMBL/GenBank/DDBJ databases">
        <authorList>
            <person name="Li F."/>
        </authorList>
    </citation>
    <scope>NUCLEOTIDE SEQUENCE [LARGE SCALE GENOMIC DNA]</scope>
    <source>
        <strain evidence="2 3">KIS18-7</strain>
    </source>
</reference>
<sequence length="95" mass="10649">MFIPLEEAHGGGFLHEYWSILTDPAHVSVELTLTLLFDGLLLGVLWPLIRAYFNHVLERQHAALDEEHGIVHHGDHVHHVTEPEVPASAAECEDT</sequence>
<comment type="caution">
    <text evidence="2">The sequence shown here is derived from an EMBL/GenBank/DDBJ whole genome shotgun (WGS) entry which is preliminary data.</text>
</comment>
<organism evidence="2 3">
    <name type="scientific">Nocardioides marmorisolisilvae</name>
    <dbReference type="NCBI Taxonomy" id="1542737"/>
    <lineage>
        <taxon>Bacteria</taxon>
        <taxon>Bacillati</taxon>
        <taxon>Actinomycetota</taxon>
        <taxon>Actinomycetes</taxon>
        <taxon>Propionibacteriales</taxon>
        <taxon>Nocardioidaceae</taxon>
        <taxon>Nocardioides</taxon>
    </lineage>
</organism>
<keyword evidence="3" id="KW-1185">Reference proteome</keyword>
<gene>
    <name evidence="2" type="ORF">EFL95_12055</name>
</gene>
<proteinExistence type="predicted"/>
<keyword evidence="1" id="KW-0472">Membrane</keyword>
<evidence type="ECO:0000313" key="3">
    <source>
        <dbReference type="Proteomes" id="UP000277094"/>
    </source>
</evidence>
<keyword evidence="1" id="KW-0812">Transmembrane</keyword>
<protein>
    <submittedName>
        <fullName evidence="2">Uncharacterized protein</fullName>
    </submittedName>
</protein>